<reference evidence="20" key="1">
    <citation type="journal article" date="2014" name="Int. J. Syst. Evol. Microbiol.">
        <title>Complete genome sequence of Corynebacterium casei LMG S-19264T (=DSM 44701T), isolated from a smear-ripened cheese.</title>
        <authorList>
            <consortium name="US DOE Joint Genome Institute (JGI-PGF)"/>
            <person name="Walter F."/>
            <person name="Albersmeier A."/>
            <person name="Kalinowski J."/>
            <person name="Ruckert C."/>
        </authorList>
    </citation>
    <scope>NUCLEOTIDE SEQUENCE</scope>
    <source>
        <strain evidence="20">KCTC 32437</strain>
    </source>
</reference>
<comment type="caution">
    <text evidence="20">The sequence shown here is derived from an EMBL/GenBank/DDBJ whole genome shotgun (WGS) entry which is preliminary data.</text>
</comment>
<dbReference type="SUPFAM" id="SSF89000">
    <property type="entry name" value="post-HMGL domain-like"/>
    <property type="match status" value="1"/>
</dbReference>
<accession>A0A918VU69</accession>
<feature type="domain" description="Pyruvate carboxyltransferase" evidence="19">
    <location>
        <begin position="534"/>
        <end position="802"/>
    </location>
</feature>
<dbReference type="PROSITE" id="PS50975">
    <property type="entry name" value="ATP_GRASP"/>
    <property type="match status" value="1"/>
</dbReference>
<dbReference type="GO" id="GO:0046872">
    <property type="term" value="F:metal ion binding"/>
    <property type="evidence" value="ECO:0007669"/>
    <property type="project" value="UniProtKB-KW"/>
</dbReference>
<dbReference type="InterPro" id="IPR011764">
    <property type="entry name" value="Biotin_carboxylation_dom"/>
</dbReference>
<dbReference type="GO" id="GO:0005737">
    <property type="term" value="C:cytoplasm"/>
    <property type="evidence" value="ECO:0007669"/>
    <property type="project" value="TreeGrafter"/>
</dbReference>
<evidence type="ECO:0000256" key="5">
    <source>
        <dbReference type="ARBA" id="ARBA00022598"/>
    </source>
</evidence>
<dbReference type="GO" id="GO:0006094">
    <property type="term" value="P:gluconeogenesis"/>
    <property type="evidence" value="ECO:0007669"/>
    <property type="project" value="UniProtKB-KW"/>
</dbReference>
<dbReference type="InterPro" id="IPR011053">
    <property type="entry name" value="Single_hybrid_motif"/>
</dbReference>
<dbReference type="Pfam" id="PF00682">
    <property type="entry name" value="HMGL-like"/>
    <property type="match status" value="1"/>
</dbReference>
<dbReference type="CDD" id="cd06850">
    <property type="entry name" value="biotinyl_domain"/>
    <property type="match status" value="1"/>
</dbReference>
<dbReference type="PROSITE" id="PS00188">
    <property type="entry name" value="BIOTIN"/>
    <property type="match status" value="1"/>
</dbReference>
<dbReference type="Pfam" id="PF02786">
    <property type="entry name" value="CPSase_L_D2"/>
    <property type="match status" value="1"/>
</dbReference>
<dbReference type="NCBIfam" id="NF009554">
    <property type="entry name" value="PRK12999.1"/>
    <property type="match status" value="1"/>
</dbReference>
<evidence type="ECO:0000256" key="1">
    <source>
        <dbReference type="ARBA" id="ARBA00001953"/>
    </source>
</evidence>
<feature type="binding site" evidence="13">
    <location>
        <position position="202"/>
    </location>
    <ligand>
        <name>ATP</name>
        <dbReference type="ChEBI" id="CHEBI:30616"/>
    </ligand>
</feature>
<dbReference type="SUPFAM" id="SSF51246">
    <property type="entry name" value="Rudiment single hybrid motif"/>
    <property type="match status" value="1"/>
</dbReference>
<name>A0A918VU69_9HYPH</name>
<dbReference type="InterPro" id="IPR000089">
    <property type="entry name" value="Biotin_lipoyl"/>
</dbReference>
<dbReference type="Gene3D" id="3.20.20.70">
    <property type="entry name" value="Aldolase class I"/>
    <property type="match status" value="1"/>
</dbReference>
<evidence type="ECO:0000256" key="12">
    <source>
        <dbReference type="PIRSR" id="PIRSR001594-1"/>
    </source>
</evidence>
<dbReference type="Gene3D" id="3.30.470.20">
    <property type="entry name" value="ATP-grasp fold, B domain"/>
    <property type="match status" value="1"/>
</dbReference>
<evidence type="ECO:0000256" key="8">
    <source>
        <dbReference type="ARBA" id="ARBA00022840"/>
    </source>
</evidence>
<evidence type="ECO:0000256" key="10">
    <source>
        <dbReference type="ARBA" id="ARBA00023268"/>
    </source>
</evidence>
<dbReference type="EMBL" id="BMZE01000002">
    <property type="protein sequence ID" value="GHA25854.1"/>
    <property type="molecule type" value="Genomic_DNA"/>
</dbReference>
<dbReference type="Pfam" id="PF00289">
    <property type="entry name" value="Biotin_carb_N"/>
    <property type="match status" value="1"/>
</dbReference>
<feature type="binding site" evidence="14">
    <location>
        <position position="543"/>
    </location>
    <ligand>
        <name>Mn(2+)</name>
        <dbReference type="ChEBI" id="CHEBI:29035"/>
    </ligand>
</feature>
<evidence type="ECO:0000259" key="19">
    <source>
        <dbReference type="PROSITE" id="PS50991"/>
    </source>
</evidence>
<keyword evidence="4" id="KW-0312">Gluconeogenesis</keyword>
<comment type="pathway">
    <text evidence="2">Carbohydrate biosynthesis; gluconeogenesis.</text>
</comment>
<dbReference type="Pfam" id="PF02785">
    <property type="entry name" value="Biotin_carb_C"/>
    <property type="match status" value="1"/>
</dbReference>
<dbReference type="InterPro" id="IPR055268">
    <property type="entry name" value="PCB-like"/>
</dbReference>
<keyword evidence="9 11" id="KW-0092">Biotin</keyword>
<dbReference type="AlphaFoldDB" id="A0A918VU69"/>
<dbReference type="PIRSF" id="PIRSF001594">
    <property type="entry name" value="Pyruv_carbox"/>
    <property type="match status" value="1"/>
</dbReference>
<dbReference type="Gene3D" id="3.10.600.10">
    <property type="entry name" value="pyruvate carboxylase f1077a mutant domain"/>
    <property type="match status" value="2"/>
</dbReference>
<dbReference type="PANTHER" id="PTHR43778:SF2">
    <property type="entry name" value="PYRUVATE CARBOXYLASE, MITOCHONDRIAL"/>
    <property type="match status" value="1"/>
</dbReference>
<evidence type="ECO:0000313" key="21">
    <source>
        <dbReference type="Proteomes" id="UP000646579"/>
    </source>
</evidence>
<dbReference type="InterPro" id="IPR001882">
    <property type="entry name" value="Biotin_BS"/>
</dbReference>
<dbReference type="GO" id="GO:0005524">
    <property type="term" value="F:ATP binding"/>
    <property type="evidence" value="ECO:0007669"/>
    <property type="project" value="UniProtKB-UniRule"/>
</dbReference>
<dbReference type="Pfam" id="PF02436">
    <property type="entry name" value="PYC_OADA"/>
    <property type="match status" value="1"/>
</dbReference>
<feature type="domain" description="Lipoyl-binding" evidence="16">
    <location>
        <begin position="1071"/>
        <end position="1146"/>
    </location>
</feature>
<keyword evidence="6 14" id="KW-0479">Metal-binding</keyword>
<feature type="binding site" evidence="13">
    <location>
        <position position="118"/>
    </location>
    <ligand>
        <name>ATP</name>
        <dbReference type="ChEBI" id="CHEBI:30616"/>
    </ligand>
</feature>
<evidence type="ECO:0000256" key="3">
    <source>
        <dbReference type="ARBA" id="ARBA00013057"/>
    </source>
</evidence>
<organism evidence="20 21">
    <name type="scientific">Devosia pacifica</name>
    <dbReference type="NCBI Taxonomy" id="1335967"/>
    <lineage>
        <taxon>Bacteria</taxon>
        <taxon>Pseudomonadati</taxon>
        <taxon>Pseudomonadota</taxon>
        <taxon>Alphaproteobacteria</taxon>
        <taxon>Hyphomicrobiales</taxon>
        <taxon>Devosiaceae</taxon>
        <taxon>Devosia</taxon>
    </lineage>
</organism>
<evidence type="ECO:0000256" key="13">
    <source>
        <dbReference type="PIRSR" id="PIRSR001594-2"/>
    </source>
</evidence>
<feature type="binding site" evidence="13">
    <location>
        <position position="876"/>
    </location>
    <ligand>
        <name>substrate</name>
    </ligand>
</feature>
<dbReference type="InterPro" id="IPR005482">
    <property type="entry name" value="Biotin_COase_C"/>
</dbReference>
<evidence type="ECO:0000256" key="9">
    <source>
        <dbReference type="ARBA" id="ARBA00023267"/>
    </source>
</evidence>
<dbReference type="PROSITE" id="PS50979">
    <property type="entry name" value="BC"/>
    <property type="match status" value="1"/>
</dbReference>
<dbReference type="SMART" id="SM00878">
    <property type="entry name" value="Biotin_carb_C"/>
    <property type="match status" value="1"/>
</dbReference>
<keyword evidence="8 11" id="KW-0067">ATP-binding</keyword>
<keyword evidence="5 11" id="KW-0436">Ligase</keyword>
<sequence>MPIKKILVANRSEIAIRVFRAANELGLRTVAVFAEEDKLALHRFKADEAYLIGKGKGPVEAYLQIDEYIRIAKLSGADAIHPGYGLLSESPEFADACEEAGIIFIGPRTQTMRDLGNKVAARNMAVAAGVPVVPATEPLPDDLEEVARMAAEIGYPLMLKASWGGGGRGMRRIMDEKSLRNEVAEGKREAKAAFGKDEMYLEKLVERARHVEVQLLGDDHGNLVHLFERDCSVQRRNQKVVERAPAPYMSEQTRKQLTEAAVRLGKEANYRGAGTVEFLMDADSEDFYFIEVNPRIQVEHTVTEEVTGIDIVKAQIHALDGAVIGTPESGVPKQEDIVLHGHAIQCRVTTEDPEQNFIPDYGRITAYRGATGFGVRLDGGTAYAGAVITRYYDPLLEKVTCWAPTPEEAIARMHRALREFRIRGVSTNLPFLENVITHPDFVENRYTTRFIDTTPELFDLELRRDRATKLLTYLADVTVNGHPEVRDRPRPPEDAAKPVVPEFKPLSVNEGSRQILEREGPKGLAKWMLEQKRVLLTDTTMRDAHQSLLATRMRSFDITRIAQSYSRGLPNLFSLECWGGATFDVSMRFLNEDPWERLARVREGAPNILTQMLLRGSNGVGYTNYPDNVVTYFVEQAAKGGVDIFRVFDCLNWVENMRVSMDAVIAAGKVCEAVVCYTGDMLDPDRAKYDLKYYVNLAKELEAAGAHVLGIKDMAGLLKPAAARKLVSTLKQEIGLPIHLHTHDTSGAAAASILAAVDAGVDAVDAAMDALSGTTSQPTLGSVVAALADGERDPDMSAEAIRQISFYWEAVRNQYRAFESDLKGGASEVYLHEMPGGQFTNLKEQARSMGLESRWHEVAKTYADVNQMFGDIVKVTPSSKVVGDMALSMVSAGLTRAEVEDPKRDVSFPDSVVGFFAGDLGQPPGGFPQQLRKKVLKDRKPMTERPGSYLDPADLEAERTKAAEEAGVEIDDLRLASYLMYPKVYVDFARTQEMYGPTEVLPTPAYFYGMSEGDELMVDIEKGKTLVINYLGRAEPNEKGEVRVFFDLNGQPRTISVPDRQRAGDIVARPKVAPGDAKQVGAPMPGVVSGVSVKEGQTVSTGDVLVSIEAMKMETAIHAEADGTVAEVLVKPGDQIDAKDLLVRLE</sequence>
<dbReference type="PANTHER" id="PTHR43778">
    <property type="entry name" value="PYRUVATE CARBOXYLASE"/>
    <property type="match status" value="1"/>
</dbReference>
<evidence type="ECO:0000256" key="2">
    <source>
        <dbReference type="ARBA" id="ARBA00004742"/>
    </source>
</evidence>
<dbReference type="InterPro" id="IPR003379">
    <property type="entry name" value="Carboxylase_cons_dom"/>
</dbReference>
<dbReference type="FunFam" id="3.40.50.20:FF:000010">
    <property type="entry name" value="Propionyl-CoA carboxylase subunit alpha"/>
    <property type="match status" value="1"/>
</dbReference>
<dbReference type="CDD" id="cd07937">
    <property type="entry name" value="DRE_TIM_PC_TC_5S"/>
    <property type="match status" value="1"/>
</dbReference>
<dbReference type="RefSeq" id="WP_189425716.1">
    <property type="nucleotide sequence ID" value="NZ_BMZE01000002.1"/>
</dbReference>
<dbReference type="PROSITE" id="PS00866">
    <property type="entry name" value="CPSASE_1"/>
    <property type="match status" value="1"/>
</dbReference>
<dbReference type="FunFam" id="3.20.20.70:FF:000033">
    <property type="entry name" value="Pyruvate carboxylase"/>
    <property type="match status" value="1"/>
</dbReference>
<dbReference type="Gene3D" id="2.40.50.100">
    <property type="match status" value="1"/>
</dbReference>
<comment type="catalytic activity">
    <reaction evidence="11">
        <text>hydrogencarbonate + pyruvate + ATP = oxaloacetate + ADP + phosphate + H(+)</text>
        <dbReference type="Rhea" id="RHEA:20844"/>
        <dbReference type="ChEBI" id="CHEBI:15361"/>
        <dbReference type="ChEBI" id="CHEBI:15378"/>
        <dbReference type="ChEBI" id="CHEBI:16452"/>
        <dbReference type="ChEBI" id="CHEBI:17544"/>
        <dbReference type="ChEBI" id="CHEBI:30616"/>
        <dbReference type="ChEBI" id="CHEBI:43474"/>
        <dbReference type="ChEBI" id="CHEBI:456216"/>
        <dbReference type="EC" id="6.4.1.1"/>
    </reaction>
</comment>
<evidence type="ECO:0000256" key="6">
    <source>
        <dbReference type="ARBA" id="ARBA00022723"/>
    </source>
</evidence>
<keyword evidence="21" id="KW-1185">Reference proteome</keyword>
<evidence type="ECO:0000256" key="4">
    <source>
        <dbReference type="ARBA" id="ARBA00022432"/>
    </source>
</evidence>
<dbReference type="GO" id="GO:0004736">
    <property type="term" value="F:pyruvate carboxylase activity"/>
    <property type="evidence" value="ECO:0007669"/>
    <property type="project" value="UniProtKB-EC"/>
</dbReference>
<dbReference type="NCBIfam" id="TIGR01235">
    <property type="entry name" value="pyruv_carbox"/>
    <property type="match status" value="1"/>
</dbReference>
<dbReference type="NCBIfam" id="NF006761">
    <property type="entry name" value="PRK09282.1"/>
    <property type="match status" value="1"/>
</dbReference>
<dbReference type="PROSITE" id="PS00867">
    <property type="entry name" value="CPSASE_2"/>
    <property type="match status" value="1"/>
</dbReference>
<evidence type="ECO:0000259" key="17">
    <source>
        <dbReference type="PROSITE" id="PS50975"/>
    </source>
</evidence>
<keyword evidence="20" id="KW-0670">Pyruvate</keyword>
<dbReference type="EC" id="6.4.1.1" evidence="3 11"/>
<feature type="domain" description="ATP-grasp" evidence="17">
    <location>
        <begin position="122"/>
        <end position="320"/>
    </location>
</feature>
<comment type="cofactor">
    <cofactor evidence="1 11">
        <name>biotin</name>
        <dbReference type="ChEBI" id="CHEBI:57586"/>
    </cofactor>
</comment>
<dbReference type="InterPro" id="IPR005930">
    <property type="entry name" value="Pyruv_COase"/>
</dbReference>
<dbReference type="InterPro" id="IPR005481">
    <property type="entry name" value="BC-like_N"/>
</dbReference>
<dbReference type="InterPro" id="IPR011761">
    <property type="entry name" value="ATP-grasp"/>
</dbReference>
<dbReference type="PROSITE" id="PS50991">
    <property type="entry name" value="PYR_CT"/>
    <property type="match status" value="1"/>
</dbReference>
<dbReference type="SUPFAM" id="SSF56059">
    <property type="entry name" value="Glutathione synthetase ATP-binding domain-like"/>
    <property type="match status" value="1"/>
</dbReference>
<comment type="function">
    <text evidence="11">Catalyzes a 2-step reaction, involving the ATP-dependent carboxylation of the covalently attached biotin in the first step and the transfer of the carboxyl group to pyruvate in the second.</text>
</comment>
<dbReference type="Proteomes" id="UP000646579">
    <property type="component" value="Unassembled WGS sequence"/>
</dbReference>
<feature type="binding site" evidence="13">
    <location>
        <position position="615"/>
    </location>
    <ligand>
        <name>substrate</name>
    </ligand>
</feature>
<feature type="modified residue" description="N6-biotinyllysine" evidence="15">
    <location>
        <position position="1112"/>
    </location>
</feature>
<feature type="binding site" evidence="14">
    <location>
        <position position="741"/>
    </location>
    <ligand>
        <name>Mn(2+)</name>
        <dbReference type="ChEBI" id="CHEBI:29035"/>
    </ligand>
</feature>
<dbReference type="FunFam" id="3.30.1490.20:FF:000003">
    <property type="entry name" value="acetyl-CoA carboxylase isoform X1"/>
    <property type="match status" value="1"/>
</dbReference>
<feature type="binding site" evidence="14">
    <location>
        <position position="743"/>
    </location>
    <ligand>
        <name>Mn(2+)</name>
        <dbReference type="ChEBI" id="CHEBI:29035"/>
    </ligand>
</feature>
<feature type="domain" description="Biotin carboxylation" evidence="18">
    <location>
        <begin position="2"/>
        <end position="456"/>
    </location>
</feature>
<gene>
    <name evidence="20" type="ORF">GCM10007989_21940</name>
</gene>
<dbReference type="InterPro" id="IPR000891">
    <property type="entry name" value="PYR_CT"/>
</dbReference>
<dbReference type="InterPro" id="IPR013785">
    <property type="entry name" value="Aldolase_TIM"/>
</dbReference>
<dbReference type="FunFam" id="2.40.50.100:FF:000003">
    <property type="entry name" value="Acetyl-CoA carboxylase biotin carboxyl carrier protein"/>
    <property type="match status" value="1"/>
</dbReference>
<keyword evidence="10" id="KW-0511">Multifunctional enzyme</keyword>
<dbReference type="SUPFAM" id="SSF51569">
    <property type="entry name" value="Aldolase"/>
    <property type="match status" value="1"/>
</dbReference>
<proteinExistence type="predicted"/>
<protein>
    <recommendedName>
        <fullName evidence="3 11">Pyruvate carboxylase</fullName>
        <ecNumber evidence="3 11">6.4.1.1</ecNumber>
    </recommendedName>
</protein>
<evidence type="ECO:0000259" key="16">
    <source>
        <dbReference type="PROSITE" id="PS50968"/>
    </source>
</evidence>
<dbReference type="SUPFAM" id="SSF51230">
    <property type="entry name" value="Single hybrid motif"/>
    <property type="match status" value="1"/>
</dbReference>
<evidence type="ECO:0000256" key="7">
    <source>
        <dbReference type="ARBA" id="ARBA00022741"/>
    </source>
</evidence>
<feature type="active site" evidence="12">
    <location>
        <position position="295"/>
    </location>
</feature>
<dbReference type="InterPro" id="IPR011054">
    <property type="entry name" value="Rudment_hybrid_motif"/>
</dbReference>
<evidence type="ECO:0000256" key="15">
    <source>
        <dbReference type="PIRSR" id="PIRSR001594-4"/>
    </source>
</evidence>
<feature type="binding site" description="via carbamate group" evidence="14">
    <location>
        <position position="712"/>
    </location>
    <ligand>
        <name>Mn(2+)</name>
        <dbReference type="ChEBI" id="CHEBI:29035"/>
    </ligand>
</feature>
<dbReference type="PROSITE" id="PS50968">
    <property type="entry name" value="BIOTINYL_LIPOYL"/>
    <property type="match status" value="1"/>
</dbReference>
<evidence type="ECO:0000256" key="14">
    <source>
        <dbReference type="PIRSR" id="PIRSR001594-3"/>
    </source>
</evidence>
<reference evidence="20" key="2">
    <citation type="submission" date="2020-09" db="EMBL/GenBank/DDBJ databases">
        <authorList>
            <person name="Sun Q."/>
            <person name="Kim S."/>
        </authorList>
    </citation>
    <scope>NUCLEOTIDE SEQUENCE</scope>
    <source>
        <strain evidence="20">KCTC 32437</strain>
    </source>
</reference>
<evidence type="ECO:0000313" key="20">
    <source>
        <dbReference type="EMBL" id="GHA25854.1"/>
    </source>
</evidence>
<keyword evidence="7 11" id="KW-0547">Nucleotide-binding</keyword>
<dbReference type="InterPro" id="IPR005479">
    <property type="entry name" value="CPAse_ATP-bd"/>
</dbReference>
<feature type="modified residue" description="N6-carboxylysine" evidence="15">
    <location>
        <position position="712"/>
    </location>
</feature>
<dbReference type="SUPFAM" id="SSF52440">
    <property type="entry name" value="PreATP-grasp domain"/>
    <property type="match status" value="1"/>
</dbReference>
<evidence type="ECO:0000259" key="18">
    <source>
        <dbReference type="PROSITE" id="PS50979"/>
    </source>
</evidence>
<dbReference type="Pfam" id="PF00364">
    <property type="entry name" value="Biotin_lipoyl"/>
    <property type="match status" value="1"/>
</dbReference>
<evidence type="ECO:0000256" key="11">
    <source>
        <dbReference type="PIRNR" id="PIRNR001594"/>
    </source>
</evidence>
<dbReference type="InterPro" id="IPR016185">
    <property type="entry name" value="PreATP-grasp_dom_sf"/>
</dbReference>